<dbReference type="InterPro" id="IPR023198">
    <property type="entry name" value="PGP-like_dom2"/>
</dbReference>
<dbReference type="SFLD" id="SFLDG01129">
    <property type="entry name" value="C1.5:_HAD__Beta-PGM__Phosphata"/>
    <property type="match status" value="1"/>
</dbReference>
<evidence type="ECO:0008006" key="5">
    <source>
        <dbReference type="Google" id="ProtNLM"/>
    </source>
</evidence>
<dbReference type="GO" id="GO:0016791">
    <property type="term" value="F:phosphatase activity"/>
    <property type="evidence" value="ECO:0007669"/>
    <property type="project" value="UniProtKB-ARBA"/>
</dbReference>
<dbReference type="NCBIfam" id="TIGR01428">
    <property type="entry name" value="HAD_type_II"/>
    <property type="match status" value="1"/>
</dbReference>
<dbReference type="Gene3D" id="1.10.150.240">
    <property type="entry name" value="Putative phosphatase, domain 2"/>
    <property type="match status" value="1"/>
</dbReference>
<name>A0AAD5V3Y9_9APHY</name>
<dbReference type="PANTHER" id="PTHR43316:SF3">
    <property type="entry name" value="HALOACID DEHALOGENASE, TYPE II (AFU_ORTHOLOGUE AFUA_2G07750)-RELATED"/>
    <property type="match status" value="1"/>
</dbReference>
<accession>A0AAD5V3Y9</accession>
<reference evidence="3" key="1">
    <citation type="submission" date="2022-07" db="EMBL/GenBank/DDBJ databases">
        <title>Genome Sequence of Physisporinus lineatus.</title>
        <authorList>
            <person name="Buettner E."/>
        </authorList>
    </citation>
    <scope>NUCLEOTIDE SEQUENCE</scope>
    <source>
        <strain evidence="3">VT162</strain>
    </source>
</reference>
<organism evidence="3 4">
    <name type="scientific">Meripilus lineatus</name>
    <dbReference type="NCBI Taxonomy" id="2056292"/>
    <lineage>
        <taxon>Eukaryota</taxon>
        <taxon>Fungi</taxon>
        <taxon>Dikarya</taxon>
        <taxon>Basidiomycota</taxon>
        <taxon>Agaricomycotina</taxon>
        <taxon>Agaricomycetes</taxon>
        <taxon>Polyporales</taxon>
        <taxon>Meripilaceae</taxon>
        <taxon>Meripilus</taxon>
    </lineage>
</organism>
<evidence type="ECO:0000313" key="4">
    <source>
        <dbReference type="Proteomes" id="UP001212997"/>
    </source>
</evidence>
<dbReference type="InterPro" id="IPR051540">
    <property type="entry name" value="S-2-haloacid_dehalogenase"/>
</dbReference>
<evidence type="ECO:0000256" key="2">
    <source>
        <dbReference type="ARBA" id="ARBA00022801"/>
    </source>
</evidence>
<dbReference type="PRINTS" id="PR00413">
    <property type="entry name" value="HADHALOGNASE"/>
</dbReference>
<dbReference type="PANTHER" id="PTHR43316">
    <property type="entry name" value="HYDROLASE, HALOACID DELAHOGENASE-RELATED"/>
    <property type="match status" value="1"/>
</dbReference>
<dbReference type="Pfam" id="PF00702">
    <property type="entry name" value="Hydrolase"/>
    <property type="match status" value="1"/>
</dbReference>
<dbReference type="EMBL" id="JANAWD010000151">
    <property type="protein sequence ID" value="KAJ3485502.1"/>
    <property type="molecule type" value="Genomic_DNA"/>
</dbReference>
<keyword evidence="2" id="KW-0378">Hydrolase</keyword>
<sequence>MADEHPLQGVEALLFDVFGTVVDWRGSVTKEMGLLNPDLPNEDWDQFAGEWREGYYTRTAQIAQGTGGPTNVDVLHREILDSLLEETRWKHLAEKWNEEKRQEVTLVWHRLGGWPDTTKGLYELKKQAIIATLSNGNARLLVDMAKFADLPWDIVFSGDILGSYKPNPKMYLGAAERLSLPPEKCAMVAAHLRDLRAAASFGLKTIFVRRPTEETAETRSQAKDKKGGGEVDVVVDSFNELVEILNRR</sequence>
<comment type="similarity">
    <text evidence="1">Belongs to the HAD-like hydrolase superfamily. S-2-haloalkanoic acid dehalogenase family.</text>
</comment>
<dbReference type="GO" id="GO:0019120">
    <property type="term" value="F:hydrolase activity, acting on acid halide bonds, in C-halide compounds"/>
    <property type="evidence" value="ECO:0007669"/>
    <property type="project" value="InterPro"/>
</dbReference>
<keyword evidence="4" id="KW-1185">Reference proteome</keyword>
<dbReference type="Proteomes" id="UP001212997">
    <property type="component" value="Unassembled WGS sequence"/>
</dbReference>
<comment type="caution">
    <text evidence="3">The sequence shown here is derived from an EMBL/GenBank/DDBJ whole genome shotgun (WGS) entry which is preliminary data.</text>
</comment>
<dbReference type="InterPro" id="IPR006328">
    <property type="entry name" value="2-HAD"/>
</dbReference>
<dbReference type="AlphaFoldDB" id="A0AAD5V3Y9"/>
<dbReference type="InterPro" id="IPR023214">
    <property type="entry name" value="HAD_sf"/>
</dbReference>
<dbReference type="SFLD" id="SFLDS00003">
    <property type="entry name" value="Haloacid_Dehalogenase"/>
    <property type="match status" value="1"/>
</dbReference>
<protein>
    <recommendedName>
        <fullName evidence="5">Haloacid dehalogenase</fullName>
    </recommendedName>
</protein>
<proteinExistence type="inferred from homology"/>
<evidence type="ECO:0000256" key="1">
    <source>
        <dbReference type="ARBA" id="ARBA00008106"/>
    </source>
</evidence>
<dbReference type="Gene3D" id="3.40.50.1000">
    <property type="entry name" value="HAD superfamily/HAD-like"/>
    <property type="match status" value="1"/>
</dbReference>
<dbReference type="InterPro" id="IPR036412">
    <property type="entry name" value="HAD-like_sf"/>
</dbReference>
<dbReference type="InterPro" id="IPR006439">
    <property type="entry name" value="HAD-SF_hydro_IA"/>
</dbReference>
<dbReference type="SUPFAM" id="SSF56784">
    <property type="entry name" value="HAD-like"/>
    <property type="match status" value="1"/>
</dbReference>
<dbReference type="NCBIfam" id="TIGR01493">
    <property type="entry name" value="HAD-SF-IA-v2"/>
    <property type="match status" value="1"/>
</dbReference>
<evidence type="ECO:0000313" key="3">
    <source>
        <dbReference type="EMBL" id="KAJ3485502.1"/>
    </source>
</evidence>
<gene>
    <name evidence="3" type="ORF">NLI96_g4920</name>
</gene>